<proteinExistence type="predicted"/>
<gene>
    <name evidence="1" type="ORF">FVR03_01405</name>
</gene>
<keyword evidence="2" id="KW-1185">Reference proteome</keyword>
<reference evidence="1 2" key="1">
    <citation type="submission" date="2019-08" db="EMBL/GenBank/DDBJ databases">
        <authorList>
            <person name="Shi S."/>
        </authorList>
    </citation>
    <scope>NUCLEOTIDE SEQUENCE [LARGE SCALE GENOMIC DNA]</scope>
    <source>
        <strain evidence="1 2">GY10130</strain>
    </source>
</reference>
<evidence type="ECO:0000313" key="1">
    <source>
        <dbReference type="EMBL" id="TXK52401.1"/>
    </source>
</evidence>
<sequence length="458" mass="50272">MSELAQKISAHFKAKQEIAEMVITMLSENQQLKETLAQRDKSLKTATDALAKANSTITALQAEIAELKKPVVPVVPPVVPKPPIIGKINVGAIIAERGMVVKDSIVTNPFGSAAELRTNELVRFENCDLVFTEHGLKNHNGNIFSNYELHNCRGISLGPMDGKSSNGSNNTSDPNRFLSTDNIKRAIITNCETESMSFMKTAGNFRGDASKGDKLVIQDCYAKNIQGRNKWSGFVKANFLQIADVYNGLPTDIGFIRIENKYGKTHVEDNINIYNARGLVNMPIWIHDVLVEGAFYDITREFNSSKAKLDYTGGGIITDGDGDYSKAPAYILVEDVLLVGVGNYGLGMAAGHHITMRNSTVLVAGVTDTGKRYEEIGNNVSGIWANPQRSTQGVMDNNLFDNITIGTLWHGKNNLNVSVMKGAVQKNIKHLPTVTKADEQKAIQAWEQRYSNRKIGKL</sequence>
<dbReference type="Proteomes" id="UP000321926">
    <property type="component" value="Unassembled WGS sequence"/>
</dbReference>
<organism evidence="1 2">
    <name type="scientific">Pontibacter qinzhouensis</name>
    <dbReference type="NCBI Taxonomy" id="2603253"/>
    <lineage>
        <taxon>Bacteria</taxon>
        <taxon>Pseudomonadati</taxon>
        <taxon>Bacteroidota</taxon>
        <taxon>Cytophagia</taxon>
        <taxon>Cytophagales</taxon>
        <taxon>Hymenobacteraceae</taxon>
        <taxon>Pontibacter</taxon>
    </lineage>
</organism>
<dbReference type="EMBL" id="VRTY01000003">
    <property type="protein sequence ID" value="TXK52401.1"/>
    <property type="molecule type" value="Genomic_DNA"/>
</dbReference>
<dbReference type="AlphaFoldDB" id="A0A5C8KDV6"/>
<dbReference type="OrthoDB" id="901313at2"/>
<name>A0A5C8KDV6_9BACT</name>
<dbReference type="RefSeq" id="WP_147919973.1">
    <property type="nucleotide sequence ID" value="NZ_VRTY01000003.1"/>
</dbReference>
<evidence type="ECO:0000313" key="2">
    <source>
        <dbReference type="Proteomes" id="UP000321926"/>
    </source>
</evidence>
<evidence type="ECO:0008006" key="3">
    <source>
        <dbReference type="Google" id="ProtNLM"/>
    </source>
</evidence>
<protein>
    <recommendedName>
        <fullName evidence="3">Right-handed parallel beta-helix repeat-containing protein</fullName>
    </recommendedName>
</protein>
<comment type="caution">
    <text evidence="1">The sequence shown here is derived from an EMBL/GenBank/DDBJ whole genome shotgun (WGS) entry which is preliminary data.</text>
</comment>
<accession>A0A5C8KDV6</accession>